<keyword evidence="2" id="KW-0238">DNA-binding</keyword>
<dbReference type="KEGG" id="boz:DBV39_12655"/>
<reference evidence="6 7" key="1">
    <citation type="submission" date="2018-04" db="EMBL/GenBank/DDBJ databases">
        <title>Bordetella sp. HZ20 isolated from seawater.</title>
        <authorList>
            <person name="Sun C."/>
        </authorList>
    </citation>
    <scope>NUCLEOTIDE SEQUENCE [LARGE SCALE GENOMIC DNA]</scope>
    <source>
        <strain evidence="6 7">HZ20</strain>
    </source>
</reference>
<dbReference type="InterPro" id="IPR035472">
    <property type="entry name" value="RpiR-like_SIS"/>
</dbReference>
<dbReference type="AlphaFoldDB" id="A0A2R4XPS2"/>
<dbReference type="Gene3D" id="1.10.10.10">
    <property type="entry name" value="Winged helix-like DNA-binding domain superfamily/Winged helix DNA-binding domain"/>
    <property type="match status" value="1"/>
</dbReference>
<name>A0A2R4XPS2_9BURK</name>
<keyword evidence="7" id="KW-1185">Reference proteome</keyword>
<dbReference type="GO" id="GO:0003700">
    <property type="term" value="F:DNA-binding transcription factor activity"/>
    <property type="evidence" value="ECO:0007669"/>
    <property type="project" value="InterPro"/>
</dbReference>
<dbReference type="GO" id="GO:0006096">
    <property type="term" value="P:glycolytic process"/>
    <property type="evidence" value="ECO:0007669"/>
    <property type="project" value="UniProtKB-KW"/>
</dbReference>
<dbReference type="PROSITE" id="PS51071">
    <property type="entry name" value="HTH_RPIR"/>
    <property type="match status" value="1"/>
</dbReference>
<sequence length="306" mass="33394">MTKLAANAEPPRTLQSLRELVVRIGRAESPISLGVKARNVLARLVEQPEEVATRSITDLAVRLDVNASTLSRLARSLGYTGFAEFQGVFRATVTQSHQRFYSEQGQRLIGQQIPEDDYLGVAVQLASESIRNVDAFLSRLDATELRGAVTLLASAPRVRLFGVRQIHSVVTLLCYGLGLVRRDVSMLDGPGRGIAESLAQMRKGDALVVSSVSPYSRRVGEVSRVAAQAGIHVIAVTDSLASPLATHARYSFLISHESSYISNSMGAYVVFCESLVNLVARELGPKALEALERHEHFIEALNIEMR</sequence>
<dbReference type="Pfam" id="PF01418">
    <property type="entry name" value="HTH_6"/>
    <property type="match status" value="1"/>
</dbReference>
<evidence type="ECO:0000256" key="4">
    <source>
        <dbReference type="ARBA" id="ARBA00023163"/>
    </source>
</evidence>
<protein>
    <submittedName>
        <fullName evidence="6">RpiR family transcriptional regulator</fullName>
    </submittedName>
</protein>
<dbReference type="InterPro" id="IPR009057">
    <property type="entry name" value="Homeodomain-like_sf"/>
</dbReference>
<proteinExistence type="predicted"/>
<dbReference type="InterPro" id="IPR001347">
    <property type="entry name" value="SIS_dom"/>
</dbReference>
<dbReference type="PANTHER" id="PTHR30514:SF18">
    <property type="entry name" value="RPIR-FAMILY TRANSCRIPTIONAL REGULATOR"/>
    <property type="match status" value="1"/>
</dbReference>
<accession>A0A2R4XPS2</accession>
<dbReference type="RefSeq" id="WP_108623262.1">
    <property type="nucleotide sequence ID" value="NZ_CP028901.1"/>
</dbReference>
<dbReference type="CDD" id="cd05013">
    <property type="entry name" value="SIS_RpiR"/>
    <property type="match status" value="1"/>
</dbReference>
<dbReference type="GO" id="GO:0097367">
    <property type="term" value="F:carbohydrate derivative binding"/>
    <property type="evidence" value="ECO:0007669"/>
    <property type="project" value="InterPro"/>
</dbReference>
<dbReference type="SUPFAM" id="SSF53697">
    <property type="entry name" value="SIS domain"/>
    <property type="match status" value="1"/>
</dbReference>
<dbReference type="Proteomes" id="UP000244571">
    <property type="component" value="Chromosome"/>
</dbReference>
<keyword evidence="1" id="KW-0805">Transcription regulation</keyword>
<dbReference type="GO" id="GO:0003677">
    <property type="term" value="F:DNA binding"/>
    <property type="evidence" value="ECO:0007669"/>
    <property type="project" value="UniProtKB-KW"/>
</dbReference>
<dbReference type="InterPro" id="IPR047640">
    <property type="entry name" value="RpiR-like"/>
</dbReference>
<dbReference type="OrthoDB" id="8713538at2"/>
<dbReference type="Pfam" id="PF01380">
    <property type="entry name" value="SIS"/>
    <property type="match status" value="1"/>
</dbReference>
<dbReference type="PANTHER" id="PTHR30514">
    <property type="entry name" value="GLUCOKINASE"/>
    <property type="match status" value="1"/>
</dbReference>
<evidence type="ECO:0000313" key="7">
    <source>
        <dbReference type="Proteomes" id="UP000244571"/>
    </source>
</evidence>
<feature type="domain" description="HTH rpiR-type" evidence="5">
    <location>
        <begin position="20"/>
        <end position="96"/>
    </location>
</feature>
<organism evidence="6 7">
    <name type="scientific">Orrella marina</name>
    <dbReference type="NCBI Taxonomy" id="2163011"/>
    <lineage>
        <taxon>Bacteria</taxon>
        <taxon>Pseudomonadati</taxon>
        <taxon>Pseudomonadota</taxon>
        <taxon>Betaproteobacteria</taxon>
        <taxon>Burkholderiales</taxon>
        <taxon>Alcaligenaceae</taxon>
        <taxon>Orrella</taxon>
    </lineage>
</organism>
<dbReference type="InterPro" id="IPR036388">
    <property type="entry name" value="WH-like_DNA-bd_sf"/>
</dbReference>
<dbReference type="EMBL" id="CP028901">
    <property type="protein sequence ID" value="AWB35806.1"/>
    <property type="molecule type" value="Genomic_DNA"/>
</dbReference>
<evidence type="ECO:0000259" key="5">
    <source>
        <dbReference type="PROSITE" id="PS51071"/>
    </source>
</evidence>
<dbReference type="SUPFAM" id="SSF46689">
    <property type="entry name" value="Homeodomain-like"/>
    <property type="match status" value="1"/>
</dbReference>
<evidence type="ECO:0000256" key="2">
    <source>
        <dbReference type="ARBA" id="ARBA00023125"/>
    </source>
</evidence>
<evidence type="ECO:0000256" key="1">
    <source>
        <dbReference type="ARBA" id="ARBA00023015"/>
    </source>
</evidence>
<keyword evidence="4" id="KW-0804">Transcription</keyword>
<keyword evidence="3" id="KW-0324">Glycolysis</keyword>
<gene>
    <name evidence="6" type="ORF">DBV39_12655</name>
</gene>
<dbReference type="Gene3D" id="3.40.50.10490">
    <property type="entry name" value="Glucose-6-phosphate isomerase like protein, domain 1"/>
    <property type="match status" value="1"/>
</dbReference>
<dbReference type="InterPro" id="IPR046348">
    <property type="entry name" value="SIS_dom_sf"/>
</dbReference>
<dbReference type="InterPro" id="IPR000281">
    <property type="entry name" value="HTH_RpiR"/>
</dbReference>
<evidence type="ECO:0000313" key="6">
    <source>
        <dbReference type="EMBL" id="AWB35806.1"/>
    </source>
</evidence>
<evidence type="ECO:0000256" key="3">
    <source>
        <dbReference type="ARBA" id="ARBA00023152"/>
    </source>
</evidence>